<accession>A0A5C5YBI8</accession>
<keyword evidence="3" id="KW-1185">Reference proteome</keyword>
<dbReference type="Proteomes" id="UP000317238">
    <property type="component" value="Unassembled WGS sequence"/>
</dbReference>
<feature type="signal peptide" evidence="1">
    <location>
        <begin position="1"/>
        <end position="19"/>
    </location>
</feature>
<dbReference type="AlphaFoldDB" id="A0A5C5YBI8"/>
<comment type="caution">
    <text evidence="2">The sequence shown here is derived from an EMBL/GenBank/DDBJ whole genome shotgun (WGS) entry which is preliminary data.</text>
</comment>
<organism evidence="2 3">
    <name type="scientific">Crateriforma conspicua</name>
    <dbReference type="NCBI Taxonomy" id="2527996"/>
    <lineage>
        <taxon>Bacteria</taxon>
        <taxon>Pseudomonadati</taxon>
        <taxon>Planctomycetota</taxon>
        <taxon>Planctomycetia</taxon>
        <taxon>Planctomycetales</taxon>
        <taxon>Planctomycetaceae</taxon>
        <taxon>Crateriforma</taxon>
    </lineage>
</organism>
<reference evidence="2 3" key="1">
    <citation type="submission" date="2019-02" db="EMBL/GenBank/DDBJ databases">
        <title>Deep-cultivation of Planctomycetes and their phenomic and genomic characterization uncovers novel biology.</title>
        <authorList>
            <person name="Wiegand S."/>
            <person name="Jogler M."/>
            <person name="Boedeker C."/>
            <person name="Pinto D."/>
            <person name="Vollmers J."/>
            <person name="Rivas-Marin E."/>
            <person name="Kohn T."/>
            <person name="Peeters S.H."/>
            <person name="Heuer A."/>
            <person name="Rast P."/>
            <person name="Oberbeckmann S."/>
            <person name="Bunk B."/>
            <person name="Jeske O."/>
            <person name="Meyerdierks A."/>
            <person name="Storesund J.E."/>
            <person name="Kallscheuer N."/>
            <person name="Luecker S."/>
            <person name="Lage O.M."/>
            <person name="Pohl T."/>
            <person name="Merkel B.J."/>
            <person name="Hornburger P."/>
            <person name="Mueller R.-W."/>
            <person name="Bruemmer F."/>
            <person name="Labrenz M."/>
            <person name="Spormann A.M."/>
            <person name="Op Den Camp H."/>
            <person name="Overmann J."/>
            <person name="Amann R."/>
            <person name="Jetten M.S.M."/>
            <person name="Mascher T."/>
            <person name="Medema M.H."/>
            <person name="Devos D.P."/>
            <person name="Kaster A.-K."/>
            <person name="Ovreas L."/>
            <person name="Rohde M."/>
            <person name="Galperin M.Y."/>
            <person name="Jogler C."/>
        </authorList>
    </citation>
    <scope>NUCLEOTIDE SEQUENCE [LARGE SCALE GENOMIC DNA]</scope>
    <source>
        <strain evidence="2 3">Pan14r</strain>
    </source>
</reference>
<gene>
    <name evidence="2" type="ORF">Pan14r_40970</name>
</gene>
<evidence type="ECO:0000313" key="2">
    <source>
        <dbReference type="EMBL" id="TWT71781.1"/>
    </source>
</evidence>
<protein>
    <submittedName>
        <fullName evidence="2">Uncharacterized protein</fullName>
    </submittedName>
</protein>
<evidence type="ECO:0000313" key="3">
    <source>
        <dbReference type="Proteomes" id="UP000317238"/>
    </source>
</evidence>
<proteinExistence type="predicted"/>
<name>A0A5C5YBI8_9PLAN</name>
<evidence type="ECO:0000256" key="1">
    <source>
        <dbReference type="SAM" id="SignalP"/>
    </source>
</evidence>
<sequence length="158" mass="17588" precursor="true">MRFSAMVCTVALVTMFQWGAVARGQSVPPQRPTPQVVAVDTFVAEALAHHWAGATIPTLFFETDESCQVIAKRAWSMRDASFLVYHSRRLNPTARMYCERLQVQGVRLVDLKDLGVPVALDGLRQPTIRLVDHTTPSQLSVVLRASLQTHSLSSEESR</sequence>
<keyword evidence="1" id="KW-0732">Signal</keyword>
<feature type="chain" id="PRO_5022954917" evidence="1">
    <location>
        <begin position="20"/>
        <end position="158"/>
    </location>
</feature>
<dbReference type="EMBL" id="SJPL01000001">
    <property type="protein sequence ID" value="TWT71781.1"/>
    <property type="molecule type" value="Genomic_DNA"/>
</dbReference>